<organism evidence="2 3">
    <name type="scientific">Roseateles koreensis</name>
    <dbReference type="NCBI Taxonomy" id="2987526"/>
    <lineage>
        <taxon>Bacteria</taxon>
        <taxon>Pseudomonadati</taxon>
        <taxon>Pseudomonadota</taxon>
        <taxon>Betaproteobacteria</taxon>
        <taxon>Burkholderiales</taxon>
        <taxon>Sphaerotilaceae</taxon>
        <taxon>Roseateles</taxon>
    </lineage>
</organism>
<dbReference type="PROSITE" id="PS51833">
    <property type="entry name" value="HDOD"/>
    <property type="match status" value="1"/>
</dbReference>
<sequence length="420" mass="44853">MADALKITQPSGVTLSSPQGLMSVGARRPLISEQGALAGFEFRLGETLMARLIQRGDPTAGAAQSQALLAAMRLSIQQGFVALTELPLAWLAHCTAPNALAPGMYFLVRPSLVPESFEHARDSLARLRAAGAQVGWRQIDVEPLMMLGAPDFVAPRLLPDMSEAAQRHALRLSAQTCPQVPQLLLDMPDVDAMESLLKPPVCLATCRMDAGSASLDNRALPPHARSLMQLLARLVRNEDVAVLAAEIKSDVALSVRLLQFLNSAGATPGRPLESIEHAVMVLGRDALYRWTSQLLVRQSPPRPAGQMLQAMALARARLLESLSRAAGEAQPECLYLLGLASVLPRLLHCSLQEAAEILALPSQAVQALMDQGGPWAHYLLLAKALDAADEAPVAKLSQPFGGPAAVQALADEAWRSGLPH</sequence>
<dbReference type="EMBL" id="JAQQXS010000001">
    <property type="protein sequence ID" value="MDC8783761.1"/>
    <property type="molecule type" value="Genomic_DNA"/>
</dbReference>
<dbReference type="RefSeq" id="WP_273594876.1">
    <property type="nucleotide sequence ID" value="NZ_JAQQXS010000001.1"/>
</dbReference>
<dbReference type="SUPFAM" id="SSF109604">
    <property type="entry name" value="HD-domain/PDEase-like"/>
    <property type="match status" value="1"/>
</dbReference>
<reference evidence="2 3" key="1">
    <citation type="submission" date="2022-10" db="EMBL/GenBank/DDBJ databases">
        <title>paucibacter sp. hw8 Genome sequencing.</title>
        <authorList>
            <person name="Park S."/>
        </authorList>
    </citation>
    <scope>NUCLEOTIDE SEQUENCE [LARGE SCALE GENOMIC DNA]</scope>
    <source>
        <strain evidence="3">hw8</strain>
    </source>
</reference>
<dbReference type="PANTHER" id="PTHR33525:SF4">
    <property type="entry name" value="CYCLIC DI-GMP PHOSPHODIESTERASE CDGJ"/>
    <property type="match status" value="1"/>
</dbReference>
<dbReference type="Proteomes" id="UP001219862">
    <property type="component" value="Unassembled WGS sequence"/>
</dbReference>
<keyword evidence="3" id="KW-1185">Reference proteome</keyword>
<name>A0ABT5KLI5_9BURK</name>
<comment type="caution">
    <text evidence="2">The sequence shown here is derived from an EMBL/GenBank/DDBJ whole genome shotgun (WGS) entry which is preliminary data.</text>
</comment>
<dbReference type="PANTHER" id="PTHR33525">
    <property type="match status" value="1"/>
</dbReference>
<gene>
    <name evidence="2" type="ORF">PRZ01_00965</name>
</gene>
<proteinExistence type="predicted"/>
<evidence type="ECO:0000259" key="1">
    <source>
        <dbReference type="PROSITE" id="PS51833"/>
    </source>
</evidence>
<evidence type="ECO:0000313" key="2">
    <source>
        <dbReference type="EMBL" id="MDC8783761.1"/>
    </source>
</evidence>
<dbReference type="InterPro" id="IPR013976">
    <property type="entry name" value="HDOD"/>
</dbReference>
<evidence type="ECO:0000313" key="3">
    <source>
        <dbReference type="Proteomes" id="UP001219862"/>
    </source>
</evidence>
<dbReference type="InterPro" id="IPR052340">
    <property type="entry name" value="RNase_Y/CdgJ"/>
</dbReference>
<feature type="domain" description="HDOD" evidence="1">
    <location>
        <begin position="220"/>
        <end position="416"/>
    </location>
</feature>
<dbReference type="Pfam" id="PF08668">
    <property type="entry name" value="HDOD"/>
    <property type="match status" value="1"/>
</dbReference>
<accession>A0ABT5KLI5</accession>
<protein>
    <submittedName>
        <fullName evidence="2">HDOD domain-containing protein</fullName>
    </submittedName>
</protein>
<dbReference type="Gene3D" id="1.10.3210.10">
    <property type="entry name" value="Hypothetical protein af1432"/>
    <property type="match status" value="1"/>
</dbReference>